<evidence type="ECO:0000256" key="8">
    <source>
        <dbReference type="SAM" id="Phobius"/>
    </source>
</evidence>
<feature type="transmembrane region" description="Helical" evidence="8">
    <location>
        <begin position="9"/>
        <end position="28"/>
    </location>
</feature>
<keyword evidence="10" id="KW-1185">Reference proteome</keyword>
<feature type="transmembrane region" description="Helical" evidence="8">
    <location>
        <begin position="242"/>
        <end position="268"/>
    </location>
</feature>
<accession>A0A1I6H2R8</accession>
<keyword evidence="6 8" id="KW-1133">Transmembrane helix</keyword>
<dbReference type="PANTHER" id="PTHR21716">
    <property type="entry name" value="TRANSMEMBRANE PROTEIN"/>
    <property type="match status" value="1"/>
</dbReference>
<dbReference type="Pfam" id="PF01594">
    <property type="entry name" value="AI-2E_transport"/>
    <property type="match status" value="1"/>
</dbReference>
<keyword evidence="3" id="KW-0813">Transport</keyword>
<feature type="transmembrane region" description="Helical" evidence="8">
    <location>
        <begin position="66"/>
        <end position="88"/>
    </location>
</feature>
<evidence type="ECO:0000256" key="5">
    <source>
        <dbReference type="ARBA" id="ARBA00022692"/>
    </source>
</evidence>
<feature type="transmembrane region" description="Helical" evidence="8">
    <location>
        <begin position="280"/>
        <end position="299"/>
    </location>
</feature>
<evidence type="ECO:0000256" key="3">
    <source>
        <dbReference type="ARBA" id="ARBA00022448"/>
    </source>
</evidence>
<feature type="transmembrane region" description="Helical" evidence="8">
    <location>
        <begin position="319"/>
        <end position="342"/>
    </location>
</feature>
<dbReference type="EMBL" id="FOYQ01000002">
    <property type="protein sequence ID" value="SFR48617.1"/>
    <property type="molecule type" value="Genomic_DNA"/>
</dbReference>
<gene>
    <name evidence="9" type="ORF">SAMN04490243_2132</name>
</gene>
<proteinExistence type="inferred from homology"/>
<sequence>MNSRTLANGILRAVFILAGIILLGYFLYLIRSVIAYVLIAAVVALIGRPVVLFLRRKLKFPNTAAVLVVMTLLLLVIGGIIALFIPLISEQGRNLSLLNIDDLQSDLNSLYLQIMDYIGASPESLNSVIANSELDKSILAGVEFGFIPNFLNSILGILSNLSLGLFSVLFISFFFLKDSRLFENSLLSFVPDQNESRVMKSIEKIKSLLSRYFVGLIGQILVLFIIYTIVLLLVGIKDAVVIAFLCALFNIIPYIGPLIGGIIMIVLTMTSNLGSDFSSVILPDVGWVLLGLTIGQLVDNFLSQPLIFSNSVKSHPLEIFLVIIIAGLLFGVTGMIVAIPGYTAIKVILKEFLAENKLVRRLTKDL</sequence>
<feature type="transmembrane region" description="Helical" evidence="8">
    <location>
        <begin position="212"/>
        <end position="236"/>
    </location>
</feature>
<keyword evidence="5 8" id="KW-0812">Transmembrane</keyword>
<protein>
    <submittedName>
        <fullName evidence="9">Predicted PurR-regulated permease PerM</fullName>
    </submittedName>
</protein>
<dbReference type="STRING" id="400055.SAMN04490243_2132"/>
<evidence type="ECO:0000313" key="9">
    <source>
        <dbReference type="EMBL" id="SFR48617.1"/>
    </source>
</evidence>
<keyword evidence="7 8" id="KW-0472">Membrane</keyword>
<dbReference type="Proteomes" id="UP000199534">
    <property type="component" value="Unassembled WGS sequence"/>
</dbReference>
<name>A0A1I6H2R8_9FLAO</name>
<organism evidence="9 10">
    <name type="scientific">Robiginitalea myxolifaciens</name>
    <dbReference type="NCBI Taxonomy" id="400055"/>
    <lineage>
        <taxon>Bacteria</taxon>
        <taxon>Pseudomonadati</taxon>
        <taxon>Bacteroidota</taxon>
        <taxon>Flavobacteriia</taxon>
        <taxon>Flavobacteriales</taxon>
        <taxon>Flavobacteriaceae</taxon>
        <taxon>Robiginitalea</taxon>
    </lineage>
</organism>
<evidence type="ECO:0000256" key="4">
    <source>
        <dbReference type="ARBA" id="ARBA00022475"/>
    </source>
</evidence>
<evidence type="ECO:0000256" key="2">
    <source>
        <dbReference type="ARBA" id="ARBA00009773"/>
    </source>
</evidence>
<evidence type="ECO:0000256" key="6">
    <source>
        <dbReference type="ARBA" id="ARBA00022989"/>
    </source>
</evidence>
<dbReference type="OrthoDB" id="9793390at2"/>
<comment type="subcellular location">
    <subcellularLocation>
        <location evidence="1">Cell membrane</location>
        <topology evidence="1">Multi-pass membrane protein</topology>
    </subcellularLocation>
</comment>
<dbReference type="RefSeq" id="WP_092982574.1">
    <property type="nucleotide sequence ID" value="NZ_FOYQ01000002.1"/>
</dbReference>
<dbReference type="AlphaFoldDB" id="A0A1I6H2R8"/>
<dbReference type="GO" id="GO:0055085">
    <property type="term" value="P:transmembrane transport"/>
    <property type="evidence" value="ECO:0007669"/>
    <property type="project" value="TreeGrafter"/>
</dbReference>
<feature type="transmembrane region" description="Helical" evidence="8">
    <location>
        <begin position="34"/>
        <end position="54"/>
    </location>
</feature>
<comment type="similarity">
    <text evidence="2">Belongs to the autoinducer-2 exporter (AI-2E) (TC 2.A.86) family.</text>
</comment>
<dbReference type="InterPro" id="IPR002549">
    <property type="entry name" value="AI-2E-like"/>
</dbReference>
<feature type="transmembrane region" description="Helical" evidence="8">
    <location>
        <begin position="154"/>
        <end position="176"/>
    </location>
</feature>
<evidence type="ECO:0000256" key="1">
    <source>
        <dbReference type="ARBA" id="ARBA00004651"/>
    </source>
</evidence>
<dbReference type="GO" id="GO:0005886">
    <property type="term" value="C:plasma membrane"/>
    <property type="evidence" value="ECO:0007669"/>
    <property type="project" value="UniProtKB-SubCell"/>
</dbReference>
<dbReference type="PANTHER" id="PTHR21716:SF53">
    <property type="entry name" value="PERMEASE PERM-RELATED"/>
    <property type="match status" value="1"/>
</dbReference>
<evidence type="ECO:0000313" key="10">
    <source>
        <dbReference type="Proteomes" id="UP000199534"/>
    </source>
</evidence>
<keyword evidence="4" id="KW-1003">Cell membrane</keyword>
<evidence type="ECO:0000256" key="7">
    <source>
        <dbReference type="ARBA" id="ARBA00023136"/>
    </source>
</evidence>
<reference evidence="9 10" key="1">
    <citation type="submission" date="2016-10" db="EMBL/GenBank/DDBJ databases">
        <authorList>
            <person name="de Groot N.N."/>
        </authorList>
    </citation>
    <scope>NUCLEOTIDE SEQUENCE [LARGE SCALE GENOMIC DNA]</scope>
    <source>
        <strain evidence="9 10">DSM 21019</strain>
    </source>
</reference>